<name>A0ABW5UBK6_9SPHI</name>
<proteinExistence type="predicted"/>
<reference evidence="3" key="1">
    <citation type="journal article" date="2019" name="Int. J. Syst. Evol. Microbiol.">
        <title>The Global Catalogue of Microorganisms (GCM) 10K type strain sequencing project: providing services to taxonomists for standard genome sequencing and annotation.</title>
        <authorList>
            <consortium name="The Broad Institute Genomics Platform"/>
            <consortium name="The Broad Institute Genome Sequencing Center for Infectious Disease"/>
            <person name="Wu L."/>
            <person name="Ma J."/>
        </authorList>
    </citation>
    <scope>NUCLEOTIDE SEQUENCE [LARGE SCALE GENOMIC DNA]</scope>
    <source>
        <strain evidence="3">KCTC 42247</strain>
    </source>
</reference>
<evidence type="ECO:0000313" key="2">
    <source>
        <dbReference type="EMBL" id="MFD2742635.1"/>
    </source>
</evidence>
<feature type="signal peptide" evidence="1">
    <location>
        <begin position="1"/>
        <end position="24"/>
    </location>
</feature>
<organism evidence="2 3">
    <name type="scientific">Sphingobacterium populi</name>
    <dbReference type="NCBI Taxonomy" id="1812824"/>
    <lineage>
        <taxon>Bacteria</taxon>
        <taxon>Pseudomonadati</taxon>
        <taxon>Bacteroidota</taxon>
        <taxon>Sphingobacteriia</taxon>
        <taxon>Sphingobacteriales</taxon>
        <taxon>Sphingobacteriaceae</taxon>
        <taxon>Sphingobacterium</taxon>
    </lineage>
</organism>
<dbReference type="EMBL" id="JBHUMB010000006">
    <property type="protein sequence ID" value="MFD2742635.1"/>
    <property type="molecule type" value="Genomic_DNA"/>
</dbReference>
<comment type="caution">
    <text evidence="2">The sequence shown here is derived from an EMBL/GenBank/DDBJ whole genome shotgun (WGS) entry which is preliminary data.</text>
</comment>
<dbReference type="Proteomes" id="UP001597418">
    <property type="component" value="Unassembled WGS sequence"/>
</dbReference>
<dbReference type="RefSeq" id="WP_156472502.1">
    <property type="nucleotide sequence ID" value="NZ_JBHUMB010000006.1"/>
</dbReference>
<keyword evidence="1" id="KW-0732">Signal</keyword>
<feature type="chain" id="PRO_5046952271" evidence="1">
    <location>
        <begin position="25"/>
        <end position="377"/>
    </location>
</feature>
<gene>
    <name evidence="2" type="ORF">ACFSQ6_04445</name>
</gene>
<sequence>MHRLYTLYSVFCLSLLTLTVPTVAQQRPTQDSNCEGITQAALPKIVELLNSNDFVGMEQVLQTIESNCGPNEITQRIRIIGQLINKQPATAAIQDYIQQGKDNELMIRWDNAAQNNFQTIYNTDKATYHFVPLRHAVDSLVQVKAAAMIGSDMYSLKHMEEAIAYLFSDHINTYLIRMQKEKPVTKMERLQEVEMYKSGWGFAASVGLYRPLNAVNPVFNNLPIYGFSFISPLANDWVFDASFKYRPARNSRTFEYQTDNSDLPDELEPLTTYMFGGSAGYKFLDAGKFLMIGKAGLAYEMSYNRSLNLRYGDGYPVYVTRPQTFNLSTGISAMQHVGRTSFIGAQVQYHYSPYSIDSRLITPIASDYVSFEVFFKF</sequence>
<accession>A0ABW5UBK6</accession>
<protein>
    <submittedName>
        <fullName evidence="2">Uncharacterized protein</fullName>
    </submittedName>
</protein>
<keyword evidence="3" id="KW-1185">Reference proteome</keyword>
<evidence type="ECO:0000256" key="1">
    <source>
        <dbReference type="SAM" id="SignalP"/>
    </source>
</evidence>
<evidence type="ECO:0000313" key="3">
    <source>
        <dbReference type="Proteomes" id="UP001597418"/>
    </source>
</evidence>